<sequence length="211" mass="23299">MDVNQIDVLVCATEAGGARNLVAVLEEFPELFQFKVLSGNGALAIFERSGIPIWRHLPSLGESDAAQILQETKADIVLCGRGIDKDSLERHIIVAARSLGCSTVSIVDEWYDYRANYADESGDLVYLPDVVCCPDEQALKEAVVEGLPAECLRVTGSPALSSLVKKRETYRSNNLSRINEFDRTYPRPFVTYISEELSDRRPGVSSNDNKS</sequence>
<dbReference type="EMBL" id="UINC01011090">
    <property type="protein sequence ID" value="SVA49090.1"/>
    <property type="molecule type" value="Genomic_DNA"/>
</dbReference>
<reference evidence="1" key="1">
    <citation type="submission" date="2018-05" db="EMBL/GenBank/DDBJ databases">
        <authorList>
            <person name="Lanie J.A."/>
            <person name="Ng W.-L."/>
            <person name="Kazmierczak K.M."/>
            <person name="Andrzejewski T.M."/>
            <person name="Davidsen T.M."/>
            <person name="Wayne K.J."/>
            <person name="Tettelin H."/>
            <person name="Glass J.I."/>
            <person name="Rusch D."/>
            <person name="Podicherti R."/>
            <person name="Tsui H.-C.T."/>
            <person name="Winkler M.E."/>
        </authorList>
    </citation>
    <scope>NUCLEOTIDE SEQUENCE</scope>
</reference>
<organism evidence="1">
    <name type="scientific">marine metagenome</name>
    <dbReference type="NCBI Taxonomy" id="408172"/>
    <lineage>
        <taxon>unclassified sequences</taxon>
        <taxon>metagenomes</taxon>
        <taxon>ecological metagenomes</taxon>
    </lineage>
</organism>
<dbReference type="AlphaFoldDB" id="A0A381W968"/>
<protein>
    <submittedName>
        <fullName evidence="1">Uncharacterized protein</fullName>
    </submittedName>
</protein>
<gene>
    <name evidence="1" type="ORF">METZ01_LOCUS101944</name>
</gene>
<evidence type="ECO:0000313" key="1">
    <source>
        <dbReference type="EMBL" id="SVA49090.1"/>
    </source>
</evidence>
<proteinExistence type="predicted"/>
<accession>A0A381W968</accession>
<name>A0A381W968_9ZZZZ</name>
<feature type="non-terminal residue" evidence="1">
    <location>
        <position position="211"/>
    </location>
</feature>